<dbReference type="EMBL" id="LSMT01000061">
    <property type="protein sequence ID" value="PFX29723.1"/>
    <property type="molecule type" value="Genomic_DNA"/>
</dbReference>
<reference evidence="18" key="1">
    <citation type="journal article" date="2017" name="bioRxiv">
        <title>Comparative analysis of the genomes of Stylophora pistillata and Acropora digitifera provides evidence for extensive differences between species of corals.</title>
        <authorList>
            <person name="Voolstra C.R."/>
            <person name="Li Y."/>
            <person name="Liew Y.J."/>
            <person name="Baumgarten S."/>
            <person name="Zoccola D."/>
            <person name="Flot J.-F."/>
            <person name="Tambutte S."/>
            <person name="Allemand D."/>
            <person name="Aranda M."/>
        </authorList>
    </citation>
    <scope>NUCLEOTIDE SEQUENCE [LARGE SCALE GENOMIC DNA]</scope>
</reference>
<dbReference type="SUPFAM" id="SSF55550">
    <property type="entry name" value="SH2 domain"/>
    <property type="match status" value="1"/>
</dbReference>
<dbReference type="PANTHER" id="PTHR24418">
    <property type="entry name" value="TYROSINE-PROTEIN KINASE"/>
    <property type="match status" value="1"/>
</dbReference>
<dbReference type="GO" id="GO:0005524">
    <property type="term" value="F:ATP binding"/>
    <property type="evidence" value="ECO:0007669"/>
    <property type="project" value="UniProtKB-UniRule"/>
</dbReference>
<feature type="compositionally biased region" description="Basic residues" evidence="13">
    <location>
        <begin position="523"/>
        <end position="534"/>
    </location>
</feature>
<feature type="binding site" evidence="11">
    <location>
        <position position="280"/>
    </location>
    <ligand>
        <name>ATP</name>
        <dbReference type="ChEBI" id="CHEBI:30616"/>
    </ligand>
</feature>
<evidence type="ECO:0000256" key="11">
    <source>
        <dbReference type="PROSITE-ProRule" id="PRU10141"/>
    </source>
</evidence>
<feature type="compositionally biased region" description="Basic and acidic residues" evidence="13">
    <location>
        <begin position="747"/>
        <end position="765"/>
    </location>
</feature>
<dbReference type="InterPro" id="IPR000719">
    <property type="entry name" value="Prot_kinase_dom"/>
</dbReference>
<evidence type="ECO:0000256" key="5">
    <source>
        <dbReference type="ARBA" id="ARBA00022840"/>
    </source>
</evidence>
<evidence type="ECO:0000256" key="10">
    <source>
        <dbReference type="PROSITE-ProRule" id="PRU00192"/>
    </source>
</evidence>
<evidence type="ECO:0000313" key="18">
    <source>
        <dbReference type="Proteomes" id="UP000225706"/>
    </source>
</evidence>
<dbReference type="Gene3D" id="1.10.510.10">
    <property type="entry name" value="Transferase(Phosphotransferase) domain 1"/>
    <property type="match status" value="1"/>
</dbReference>
<feature type="compositionally biased region" description="Polar residues" evidence="13">
    <location>
        <begin position="862"/>
        <end position="873"/>
    </location>
</feature>
<evidence type="ECO:0000256" key="9">
    <source>
        <dbReference type="PROSITE-ProRule" id="PRU00191"/>
    </source>
</evidence>
<dbReference type="PROSITE" id="PS50001">
    <property type="entry name" value="SH2"/>
    <property type="match status" value="1"/>
</dbReference>
<dbReference type="PRINTS" id="PR00401">
    <property type="entry name" value="SH2DOMAIN"/>
</dbReference>
<evidence type="ECO:0000259" key="14">
    <source>
        <dbReference type="PROSITE" id="PS50001"/>
    </source>
</evidence>
<evidence type="ECO:0000256" key="6">
    <source>
        <dbReference type="ARBA" id="ARBA00022999"/>
    </source>
</evidence>
<keyword evidence="7 12" id="KW-0829">Tyrosine-protein kinase</keyword>
<name>A0A2B4SKV9_STYPI</name>
<evidence type="ECO:0000256" key="4">
    <source>
        <dbReference type="ARBA" id="ARBA00022777"/>
    </source>
</evidence>
<dbReference type="EC" id="2.7.10.2" evidence="12"/>
<feature type="compositionally biased region" description="Low complexity" evidence="13">
    <location>
        <begin position="719"/>
        <end position="738"/>
    </location>
</feature>
<dbReference type="Pfam" id="PF00018">
    <property type="entry name" value="SH3_1"/>
    <property type="match status" value="1"/>
</dbReference>
<sequence>MGQQPVKALTDRSKSGKTTKVSVKSKEAEKSEFHIAAVDLAKRPLPETPLERSVGEWNSKDDLLTDDHQDKSIFIAIHDFQAAGSNQLTIRAGEELAILRYNDTEEWCEGQARNGNIGWLPSSYVKPVNSLEKHSWYHGPISRNAAEYLLSSGINGSFLVRESESNPGQLSISLRFDSRVYHYRVSHAPDGKMYVSTDNRFTSIAELIHHHSVHADGLVTTLHYPAAKTDKPTIYSFSPEPDEWEIPRSEIAMKHRLGGGQYGEVYEGVWKKYNRPVAVKTLREETMEVDEFLKEASVMKEIKHPRLVQLLGVCTREPPFYIITEFMVNGNLLDYLRSTASKDLNAVTLMYMATQVAHAMSYLESMNFIHRDLAARNCLVGENNLVKVADFGLSRLVTYDIYTAHEGAKFPIKWTAPEALAYNTFSIKSDVWAFGILLWELATYGMSPYPGIDLSQVYEMLESNYRMPSPDGCPQEVYEMMMKCWSWDPQDRPSFSEIHKWLNTVFSTTSVDEEVERALEKNKTKKDKGKKSKKKGEAYDSLSAKDESTSRKKKDFSHSSKPKISSMKKLANSLNPSGPPPDPPARPTPKDQNWEEEKEARPSLPPLPNAPVMSDLMKELGNRSGTLKKRPDKGNVSNSREQKEDLPSRFTADNLHMRPPAPLPPGHQPQEQQPAKVANYFSNPKQENGNKLVPPPQGSRKLTHPQPPSKPLLPPPRQPLQKSLSSPSSSTPLSPPSQINKRMKPPLLEEKTKELDTQLSNKDKPSNSSRKTSVAGSKPSDNPNSEVDTPRSPVPKPRNRPPPPPPPTSLQESGKSTSNTSLSSCDTNPTEFSNDELASPKPRPAPRLRQRGEQPLDPAQGTPISNKGTTNEPLRQPPTKSKPMHPPPSIPDISKRPRSNSSSNQQQVSTSAVKPKPPGPKRAPCKPKPPVKPNVPRKPKITPPSSEADSNLPPKVKELLQLSNQGQTKVQAILSLTDARIMDDSHNNLLQAIDDLERISVEVLETSSSLTDSLGPQARFKVRRTVTDLEGKYSDMKGVVETVGPNPNAVDMERIGKAVISFSEALENVCCTVRATAS</sequence>
<dbReference type="SMART" id="SM00326">
    <property type="entry name" value="SH3"/>
    <property type="match status" value="1"/>
</dbReference>
<comment type="catalytic activity">
    <reaction evidence="8 12">
        <text>L-tyrosyl-[protein] + ATP = O-phospho-L-tyrosyl-[protein] + ADP + H(+)</text>
        <dbReference type="Rhea" id="RHEA:10596"/>
        <dbReference type="Rhea" id="RHEA-COMP:10136"/>
        <dbReference type="Rhea" id="RHEA-COMP:20101"/>
        <dbReference type="ChEBI" id="CHEBI:15378"/>
        <dbReference type="ChEBI" id="CHEBI:30616"/>
        <dbReference type="ChEBI" id="CHEBI:46858"/>
        <dbReference type="ChEBI" id="CHEBI:61978"/>
        <dbReference type="ChEBI" id="CHEBI:456216"/>
        <dbReference type="EC" id="2.7.10.2"/>
    </reaction>
</comment>
<evidence type="ECO:0000256" key="12">
    <source>
        <dbReference type="RuleBase" id="RU362096"/>
    </source>
</evidence>
<dbReference type="CDD" id="cd11850">
    <property type="entry name" value="SH3_Abl"/>
    <property type="match status" value="1"/>
</dbReference>
<feature type="compositionally biased region" description="Polar residues" evidence="13">
    <location>
        <begin position="766"/>
        <end position="787"/>
    </location>
</feature>
<keyword evidence="4 12" id="KW-0418">Kinase</keyword>
<evidence type="ECO:0000256" key="1">
    <source>
        <dbReference type="ARBA" id="ARBA00022443"/>
    </source>
</evidence>
<feature type="domain" description="SH3" evidence="15">
    <location>
        <begin position="69"/>
        <end position="130"/>
    </location>
</feature>
<dbReference type="FunFam" id="3.30.505.10:FF:000004">
    <property type="entry name" value="Tyrosine-protein kinase"/>
    <property type="match status" value="1"/>
</dbReference>
<dbReference type="PROSITE" id="PS50011">
    <property type="entry name" value="PROTEIN_KINASE_DOM"/>
    <property type="match status" value="1"/>
</dbReference>
<dbReference type="CDD" id="cd09935">
    <property type="entry name" value="SH2_ABL"/>
    <property type="match status" value="1"/>
</dbReference>
<dbReference type="Proteomes" id="UP000225706">
    <property type="component" value="Unassembled WGS sequence"/>
</dbReference>
<dbReference type="InterPro" id="IPR001452">
    <property type="entry name" value="SH3_domain"/>
</dbReference>
<feature type="domain" description="Protein kinase" evidence="16">
    <location>
        <begin position="251"/>
        <end position="502"/>
    </location>
</feature>
<dbReference type="SMART" id="SM00252">
    <property type="entry name" value="SH2"/>
    <property type="match status" value="1"/>
</dbReference>
<organism evidence="17 18">
    <name type="scientific">Stylophora pistillata</name>
    <name type="common">Smooth cauliflower coral</name>
    <dbReference type="NCBI Taxonomy" id="50429"/>
    <lineage>
        <taxon>Eukaryota</taxon>
        <taxon>Metazoa</taxon>
        <taxon>Cnidaria</taxon>
        <taxon>Anthozoa</taxon>
        <taxon>Hexacorallia</taxon>
        <taxon>Scleractinia</taxon>
        <taxon>Astrocoeniina</taxon>
        <taxon>Pocilloporidae</taxon>
        <taxon>Stylophora</taxon>
    </lineage>
</organism>
<dbReference type="Pfam" id="PF00017">
    <property type="entry name" value="SH2"/>
    <property type="match status" value="1"/>
</dbReference>
<evidence type="ECO:0000256" key="7">
    <source>
        <dbReference type="ARBA" id="ARBA00023137"/>
    </source>
</evidence>
<keyword evidence="3 11" id="KW-0547">Nucleotide-binding</keyword>
<keyword evidence="1 10" id="KW-0728">SH3 domain</keyword>
<dbReference type="PROSITE" id="PS00109">
    <property type="entry name" value="PROTEIN_KINASE_TYR"/>
    <property type="match status" value="1"/>
</dbReference>
<dbReference type="SUPFAM" id="SSF50044">
    <property type="entry name" value="SH3-domain"/>
    <property type="match status" value="1"/>
</dbReference>
<keyword evidence="18" id="KW-1185">Reference proteome</keyword>
<comment type="similarity">
    <text evidence="12">Belongs to the protein kinase superfamily. Tyr protein kinase family.</text>
</comment>
<dbReference type="SUPFAM" id="SSF56112">
    <property type="entry name" value="Protein kinase-like (PK-like)"/>
    <property type="match status" value="1"/>
</dbReference>
<dbReference type="GO" id="GO:0007154">
    <property type="term" value="P:cell communication"/>
    <property type="evidence" value="ECO:0007669"/>
    <property type="project" value="UniProtKB-ARBA"/>
</dbReference>
<feature type="compositionally biased region" description="Pro residues" evidence="13">
    <location>
        <begin position="577"/>
        <end position="587"/>
    </location>
</feature>
<evidence type="ECO:0000256" key="13">
    <source>
        <dbReference type="SAM" id="MobiDB-lite"/>
    </source>
</evidence>
<dbReference type="InterPro" id="IPR036860">
    <property type="entry name" value="SH2_dom_sf"/>
</dbReference>
<dbReference type="InterPro" id="IPR036028">
    <property type="entry name" value="SH3-like_dom_sf"/>
</dbReference>
<evidence type="ECO:0000256" key="8">
    <source>
        <dbReference type="ARBA" id="ARBA00051245"/>
    </source>
</evidence>
<dbReference type="PROSITE" id="PS00107">
    <property type="entry name" value="PROTEIN_KINASE_ATP"/>
    <property type="match status" value="1"/>
</dbReference>
<feature type="compositionally biased region" description="Pro residues" evidence="13">
    <location>
        <begin position="792"/>
        <end position="808"/>
    </location>
</feature>
<keyword evidence="6 9" id="KW-0727">SH2 domain</keyword>
<protein>
    <recommendedName>
        <fullName evidence="12">Tyrosine-protein kinase</fullName>
        <ecNumber evidence="12">2.7.10.2</ecNumber>
    </recommendedName>
</protein>
<dbReference type="AlphaFoldDB" id="A0A2B4SKV9"/>
<dbReference type="Gene3D" id="3.30.505.10">
    <property type="entry name" value="SH2 domain"/>
    <property type="match status" value="1"/>
</dbReference>
<feature type="compositionally biased region" description="Low complexity" evidence="13">
    <location>
        <begin position="899"/>
        <end position="914"/>
    </location>
</feature>
<dbReference type="CDD" id="cd05052">
    <property type="entry name" value="PTKc_Abl"/>
    <property type="match status" value="1"/>
</dbReference>
<feature type="compositionally biased region" description="Polar residues" evidence="13">
    <location>
        <begin position="680"/>
        <end position="689"/>
    </location>
</feature>
<dbReference type="Gene3D" id="2.30.30.40">
    <property type="entry name" value="SH3 Domains"/>
    <property type="match status" value="1"/>
</dbReference>
<dbReference type="InterPro" id="IPR050198">
    <property type="entry name" value="Non-receptor_tyrosine_kinases"/>
</dbReference>
<dbReference type="Gene3D" id="3.30.200.20">
    <property type="entry name" value="Phosphorylase Kinase, domain 1"/>
    <property type="match status" value="1"/>
</dbReference>
<dbReference type="PROSITE" id="PS50002">
    <property type="entry name" value="SH3"/>
    <property type="match status" value="1"/>
</dbReference>
<dbReference type="InterPro" id="IPR011009">
    <property type="entry name" value="Kinase-like_dom_sf"/>
</dbReference>
<proteinExistence type="inferred from homology"/>
<dbReference type="FunFam" id="2.30.30.40:FF:000010">
    <property type="entry name" value="Tyrosine-protein kinase"/>
    <property type="match status" value="1"/>
</dbReference>
<dbReference type="InterPro" id="IPR017441">
    <property type="entry name" value="Protein_kinase_ATP_BS"/>
</dbReference>
<feature type="compositionally biased region" description="Basic and acidic residues" evidence="13">
    <location>
        <begin position="588"/>
        <end position="601"/>
    </location>
</feature>
<dbReference type="FunFam" id="1.10.510.10:FF:000070">
    <property type="entry name" value="Tyrosine-protein kinase"/>
    <property type="match status" value="1"/>
</dbReference>
<evidence type="ECO:0000259" key="15">
    <source>
        <dbReference type="PROSITE" id="PS50002"/>
    </source>
</evidence>
<feature type="compositionally biased region" description="Low complexity" evidence="13">
    <location>
        <begin position="813"/>
        <end position="827"/>
    </location>
</feature>
<dbReference type="InterPro" id="IPR020635">
    <property type="entry name" value="Tyr_kinase_cat_dom"/>
</dbReference>
<keyword evidence="2 12" id="KW-0808">Transferase</keyword>
<dbReference type="FunFam" id="3.30.200.20:FF:000037">
    <property type="entry name" value="Tyrosine-protein kinase"/>
    <property type="match status" value="1"/>
</dbReference>
<dbReference type="STRING" id="50429.A0A2B4SKV9"/>
<evidence type="ECO:0000256" key="3">
    <source>
        <dbReference type="ARBA" id="ARBA00022741"/>
    </source>
</evidence>
<feature type="compositionally biased region" description="Pro residues" evidence="13">
    <location>
        <begin position="705"/>
        <end position="718"/>
    </location>
</feature>
<dbReference type="GO" id="GO:0004715">
    <property type="term" value="F:non-membrane spanning protein tyrosine kinase activity"/>
    <property type="evidence" value="ECO:0007669"/>
    <property type="project" value="UniProtKB-EC"/>
</dbReference>
<accession>A0A2B4SKV9</accession>
<feature type="compositionally biased region" description="Pro residues" evidence="13">
    <location>
        <begin position="915"/>
        <end position="933"/>
    </location>
</feature>
<evidence type="ECO:0000256" key="2">
    <source>
        <dbReference type="ARBA" id="ARBA00022679"/>
    </source>
</evidence>
<dbReference type="InterPro" id="IPR035837">
    <property type="entry name" value="ABL_SH2"/>
</dbReference>
<dbReference type="OrthoDB" id="98077at2759"/>
<gene>
    <name evidence="17" type="primary">Abl1</name>
    <name evidence="17" type="ORF">AWC38_SpisGene5495</name>
</gene>
<evidence type="ECO:0000259" key="16">
    <source>
        <dbReference type="PROSITE" id="PS50011"/>
    </source>
</evidence>
<evidence type="ECO:0000313" key="17">
    <source>
        <dbReference type="EMBL" id="PFX29723.1"/>
    </source>
</evidence>
<dbReference type="Pfam" id="PF07714">
    <property type="entry name" value="PK_Tyr_Ser-Thr"/>
    <property type="match status" value="1"/>
</dbReference>
<feature type="compositionally biased region" description="Basic and acidic residues" evidence="13">
    <location>
        <begin position="535"/>
        <end position="550"/>
    </location>
</feature>
<dbReference type="InterPro" id="IPR001245">
    <property type="entry name" value="Ser-Thr/Tyr_kinase_cat_dom"/>
</dbReference>
<keyword evidence="5 11" id="KW-0067">ATP-binding</keyword>
<feature type="region of interest" description="Disordered" evidence="13">
    <location>
        <begin position="521"/>
        <end position="952"/>
    </location>
</feature>
<dbReference type="InterPro" id="IPR008266">
    <property type="entry name" value="Tyr_kinase_AS"/>
</dbReference>
<feature type="region of interest" description="Disordered" evidence="13">
    <location>
        <begin position="1"/>
        <end position="25"/>
    </location>
</feature>
<dbReference type="SMART" id="SM00219">
    <property type="entry name" value="TyrKc"/>
    <property type="match status" value="1"/>
</dbReference>
<dbReference type="PRINTS" id="PR00109">
    <property type="entry name" value="TYRKINASE"/>
</dbReference>
<comment type="caution">
    <text evidence="17">The sequence shown here is derived from an EMBL/GenBank/DDBJ whole genome shotgun (WGS) entry which is preliminary data.</text>
</comment>
<dbReference type="InterPro" id="IPR000980">
    <property type="entry name" value="SH2"/>
</dbReference>
<dbReference type="GO" id="GO:0023052">
    <property type="term" value="P:signaling"/>
    <property type="evidence" value="ECO:0007669"/>
    <property type="project" value="UniProtKB-ARBA"/>
</dbReference>
<feature type="domain" description="SH2" evidence="14">
    <location>
        <begin position="136"/>
        <end position="226"/>
    </location>
</feature>